<feature type="binding site" evidence="2">
    <location>
        <position position="413"/>
    </location>
    <ligand>
        <name>Mn(2+)</name>
        <dbReference type="ChEBI" id="CHEBI:29035"/>
        <label>2</label>
    </ligand>
</feature>
<dbReference type="HOGENOM" id="CLU_023257_0_1_2"/>
<proteinExistence type="predicted"/>
<keyword evidence="5" id="KW-1185">Reference proteome</keyword>
<dbReference type="GO" id="GO:0046872">
    <property type="term" value="F:metal ion binding"/>
    <property type="evidence" value="ECO:0007669"/>
    <property type="project" value="UniProtKB-KW"/>
</dbReference>
<dbReference type="InterPro" id="IPR002933">
    <property type="entry name" value="Peptidase_M20"/>
</dbReference>
<feature type="binding site" evidence="2">
    <location>
        <position position="192"/>
    </location>
    <ligand>
        <name>Mn(2+)</name>
        <dbReference type="ChEBI" id="CHEBI:29035"/>
        <label>2</label>
    </ligand>
</feature>
<dbReference type="PANTHER" id="PTHR11014:SF63">
    <property type="entry name" value="METALLOPEPTIDASE, PUTATIVE (AFU_ORTHOLOGUE AFUA_6G09600)-RELATED"/>
    <property type="match status" value="1"/>
</dbReference>
<keyword evidence="1 4" id="KW-0378">Hydrolase</keyword>
<dbReference type="GO" id="GO:0016787">
    <property type="term" value="F:hydrolase activity"/>
    <property type="evidence" value="ECO:0007669"/>
    <property type="project" value="UniProtKB-KW"/>
</dbReference>
<dbReference type="AlphaFoldDB" id="Q8U375"/>
<dbReference type="NCBIfam" id="TIGR01891">
    <property type="entry name" value="amidohydrolases"/>
    <property type="match status" value="1"/>
</dbReference>
<gene>
    <name evidence="4" type="ordered locus">PF0597</name>
</gene>
<dbReference type="Pfam" id="PF01546">
    <property type="entry name" value="Peptidase_M20"/>
    <property type="match status" value="1"/>
</dbReference>
<dbReference type="FunFam" id="3.30.70.360:FF:000001">
    <property type="entry name" value="N-acetyldiaminopimelate deacetylase"/>
    <property type="match status" value="1"/>
</dbReference>
<organism evidence="4 5">
    <name type="scientific">Pyrococcus furiosus (strain ATCC 43587 / DSM 3638 / JCM 8422 / Vc1)</name>
    <dbReference type="NCBI Taxonomy" id="186497"/>
    <lineage>
        <taxon>Archaea</taxon>
        <taxon>Methanobacteriati</taxon>
        <taxon>Methanobacteriota</taxon>
        <taxon>Thermococci</taxon>
        <taxon>Thermococcales</taxon>
        <taxon>Thermococcaceae</taxon>
        <taxon>Pyrococcus</taxon>
    </lineage>
</organism>
<dbReference type="Gene3D" id="3.30.70.360">
    <property type="match status" value="1"/>
</dbReference>
<feature type="binding site" evidence="2">
    <location>
        <position position="156"/>
    </location>
    <ligand>
        <name>Mn(2+)</name>
        <dbReference type="ChEBI" id="CHEBI:29035"/>
        <label>2</label>
    </ligand>
</feature>
<dbReference type="Proteomes" id="UP000001013">
    <property type="component" value="Chromosome"/>
</dbReference>
<dbReference type="PIRSF" id="PIRSF005962">
    <property type="entry name" value="Pept_M20D_amidohydro"/>
    <property type="match status" value="1"/>
</dbReference>
<evidence type="ECO:0000313" key="4">
    <source>
        <dbReference type="EMBL" id="AAL80721.1"/>
    </source>
</evidence>
<feature type="domain" description="Peptidase M20 dimerisation" evidence="3">
    <location>
        <begin position="236"/>
        <end position="336"/>
    </location>
</feature>
<dbReference type="eggNOG" id="arCOG01108">
    <property type="taxonomic scope" value="Archaea"/>
</dbReference>
<dbReference type="PANTHER" id="PTHR11014">
    <property type="entry name" value="PEPTIDASE M20 FAMILY MEMBER"/>
    <property type="match status" value="1"/>
</dbReference>
<dbReference type="PATRIC" id="fig|186497.12.peg.626"/>
<feature type="binding site" evidence="2">
    <location>
        <position position="158"/>
    </location>
    <ligand>
        <name>Mn(2+)</name>
        <dbReference type="ChEBI" id="CHEBI:29035"/>
        <label>2</label>
    </ligand>
</feature>
<evidence type="ECO:0000256" key="2">
    <source>
        <dbReference type="PIRSR" id="PIRSR005962-1"/>
    </source>
</evidence>
<keyword evidence="2" id="KW-0464">Manganese</keyword>
<keyword evidence="2" id="KW-0479">Metal-binding</keyword>
<dbReference type="KEGG" id="pfu:PF0597"/>
<dbReference type="PaxDb" id="186497-PF0597"/>
<sequence length="440" mass="48703">MTQEYCRFCGVYNLPACKVICVSVTLKGNFTFPVKSYHIELHRNPNISDQVIYPSVVQMFNPLEEAMKIKDEIISWRRDFHMYPELGYEEERTSRIVEEHLKEWGYKIKRVGTGIIADIGSGEKTVALRADMDALPIQEENEVPYKSRVPGKMHACGHDAHTAMLLGAAKIIAEHEEELNNRVRLIFQPAEEGGNGALKMIEGGALEDVDAIFGLHVWAELESGIIGLRKGPFLAGVGKFNVKIIGKGGHGAAPQYAIDPVPAVAEAILALQRIVAREIDPLESAVVTVGKVQGGTAFNVIPESVEFEGTFRFFTEELGGFIRKRISEIVSEVAKAHRCRAEVKTEILGPPTINDDRMVEFVREVAQGLGLKVGEVKKTLGGEDFAFYLQRVPGAFIALGIRNEKKGIIYPHHNPRFDVDEDILPLGTALEVALAFNFRG</sequence>
<dbReference type="InterPro" id="IPR017439">
    <property type="entry name" value="Amidohydrolase"/>
</dbReference>
<evidence type="ECO:0000256" key="1">
    <source>
        <dbReference type="ARBA" id="ARBA00022801"/>
    </source>
</evidence>
<reference evidence="4 5" key="1">
    <citation type="journal article" date="1999" name="Genetics">
        <title>Divergence of the hyperthermophilic archaea Pyrococcus furiosus and P. horikoshii inferred from complete genomic sequences.</title>
        <authorList>
            <person name="Maeder D.L."/>
            <person name="Weiss R.B."/>
            <person name="Dunn D.M."/>
            <person name="Cherry J.L."/>
            <person name="Gonzalez J.M."/>
            <person name="DiRuggiero J."/>
            <person name="Robb F.T."/>
        </authorList>
    </citation>
    <scope>NUCLEOTIDE SEQUENCE [LARGE SCALE GENOMIC DNA]</scope>
    <source>
        <strain evidence="5">ATCC 43587 / DSM 3638 / JCM 8422 / Vc1</strain>
    </source>
</reference>
<protein>
    <submittedName>
        <fullName evidence="4">Iaa-amino acid hydrolase homolog 1</fullName>
    </submittedName>
</protein>
<dbReference type="PhylomeDB" id="Q8U375"/>
<dbReference type="InterPro" id="IPR036264">
    <property type="entry name" value="Bact_exopeptidase_dim_dom"/>
</dbReference>
<evidence type="ECO:0000313" key="5">
    <source>
        <dbReference type="Proteomes" id="UP000001013"/>
    </source>
</evidence>
<accession>Q8U375</accession>
<dbReference type="STRING" id="186497.PF0597"/>
<feature type="binding site" evidence="2">
    <location>
        <position position="216"/>
    </location>
    <ligand>
        <name>Mn(2+)</name>
        <dbReference type="ChEBI" id="CHEBI:29035"/>
        <label>2</label>
    </ligand>
</feature>
<dbReference type="Gene3D" id="3.40.630.10">
    <property type="entry name" value="Zn peptidases"/>
    <property type="match status" value="1"/>
</dbReference>
<comment type="cofactor">
    <cofactor evidence="2">
        <name>Mn(2+)</name>
        <dbReference type="ChEBI" id="CHEBI:29035"/>
    </cofactor>
    <text evidence="2">The Mn(2+) ion enhances activity.</text>
</comment>
<dbReference type="Pfam" id="PF07687">
    <property type="entry name" value="M20_dimer"/>
    <property type="match status" value="1"/>
</dbReference>
<dbReference type="EMBL" id="AE009950">
    <property type="protein sequence ID" value="AAL80721.1"/>
    <property type="molecule type" value="Genomic_DNA"/>
</dbReference>
<dbReference type="InterPro" id="IPR011650">
    <property type="entry name" value="Peptidase_M20_dimer"/>
</dbReference>
<dbReference type="SUPFAM" id="SSF55031">
    <property type="entry name" value="Bacterial exopeptidase dimerisation domain"/>
    <property type="match status" value="1"/>
</dbReference>
<dbReference type="SUPFAM" id="SSF53187">
    <property type="entry name" value="Zn-dependent exopeptidases"/>
    <property type="match status" value="1"/>
</dbReference>
<name>Q8U375_PYRFU</name>
<evidence type="ECO:0000259" key="3">
    <source>
        <dbReference type="Pfam" id="PF07687"/>
    </source>
</evidence>